<organism evidence="1 2">
    <name type="scientific">Aquibacillus salsiterrae</name>
    <dbReference type="NCBI Taxonomy" id="2950439"/>
    <lineage>
        <taxon>Bacteria</taxon>
        <taxon>Bacillati</taxon>
        <taxon>Bacillota</taxon>
        <taxon>Bacilli</taxon>
        <taxon>Bacillales</taxon>
        <taxon>Bacillaceae</taxon>
        <taxon>Aquibacillus</taxon>
    </lineage>
</organism>
<accession>A0A9X3WF37</accession>
<dbReference type="Proteomes" id="UP001145069">
    <property type="component" value="Unassembled WGS sequence"/>
</dbReference>
<dbReference type="RefSeq" id="WP_272447729.1">
    <property type="nucleotide sequence ID" value="NZ_JAMQKC010000038.1"/>
</dbReference>
<evidence type="ECO:0000313" key="2">
    <source>
        <dbReference type="Proteomes" id="UP001145069"/>
    </source>
</evidence>
<proteinExistence type="predicted"/>
<comment type="caution">
    <text evidence="1">The sequence shown here is derived from an EMBL/GenBank/DDBJ whole genome shotgun (WGS) entry which is preliminary data.</text>
</comment>
<evidence type="ECO:0000313" key="1">
    <source>
        <dbReference type="EMBL" id="MDC3418652.1"/>
    </source>
</evidence>
<protein>
    <submittedName>
        <fullName evidence="1">Uncharacterized protein</fullName>
    </submittedName>
</protein>
<dbReference type="AlphaFoldDB" id="A0A9X3WF37"/>
<dbReference type="EMBL" id="JAMQKC010000038">
    <property type="protein sequence ID" value="MDC3418652.1"/>
    <property type="molecule type" value="Genomic_DNA"/>
</dbReference>
<name>A0A9X3WF37_9BACI</name>
<gene>
    <name evidence="1" type="ORF">NC799_17485</name>
</gene>
<sequence>MKIYVKNDDGKMYEALKIDENTYTFKAENKTFELSLTESEEVNDFSVLTEKQKKNMTKAIFSNEDVLEQLRDARKNRDTDFSYYSGDEMEFDKLVDEVNSDR</sequence>
<keyword evidence="2" id="KW-1185">Reference proteome</keyword>
<reference evidence="1" key="1">
    <citation type="submission" date="2022-06" db="EMBL/GenBank/DDBJ databases">
        <title>Aquibacillus sp. a new bacterium isolated from soil saline samples.</title>
        <authorList>
            <person name="Galisteo C."/>
            <person name="De La Haba R."/>
            <person name="Sanchez-Porro C."/>
            <person name="Ventosa A."/>
        </authorList>
    </citation>
    <scope>NUCLEOTIDE SEQUENCE</scope>
    <source>
        <strain evidence="1">3ASR75-54</strain>
    </source>
</reference>